<dbReference type="EMBL" id="FMCR01000004">
    <property type="protein sequence ID" value="SCF22469.1"/>
    <property type="molecule type" value="Genomic_DNA"/>
</dbReference>
<dbReference type="PROSITE" id="PS51257">
    <property type="entry name" value="PROKAR_LIPOPROTEIN"/>
    <property type="match status" value="1"/>
</dbReference>
<dbReference type="AlphaFoldDB" id="A0A1C4YNY9"/>
<gene>
    <name evidence="3" type="ORF">GA0070561_4438</name>
</gene>
<feature type="chain" id="PRO_5039081836" description="Lipoprotein" evidence="2">
    <location>
        <begin position="21"/>
        <end position="151"/>
    </location>
</feature>
<dbReference type="Proteomes" id="UP000198864">
    <property type="component" value="Unassembled WGS sequence"/>
</dbReference>
<feature type="region of interest" description="Disordered" evidence="1">
    <location>
        <begin position="27"/>
        <end position="57"/>
    </location>
</feature>
<feature type="signal peptide" evidence="2">
    <location>
        <begin position="1"/>
        <end position="20"/>
    </location>
</feature>
<feature type="compositionally biased region" description="Pro residues" evidence="1">
    <location>
        <begin position="41"/>
        <end position="52"/>
    </location>
</feature>
<organism evidence="3 4">
    <name type="scientific">Micromonospora saelicesensis</name>
    <dbReference type="NCBI Taxonomy" id="285676"/>
    <lineage>
        <taxon>Bacteria</taxon>
        <taxon>Bacillati</taxon>
        <taxon>Actinomycetota</taxon>
        <taxon>Actinomycetes</taxon>
        <taxon>Micromonosporales</taxon>
        <taxon>Micromonosporaceae</taxon>
        <taxon>Micromonospora</taxon>
    </lineage>
</organism>
<evidence type="ECO:0008006" key="5">
    <source>
        <dbReference type="Google" id="ProtNLM"/>
    </source>
</evidence>
<feature type="compositionally biased region" description="Basic and acidic residues" evidence="1">
    <location>
        <begin position="28"/>
        <end position="37"/>
    </location>
</feature>
<protein>
    <recommendedName>
        <fullName evidence="5">Lipoprotein</fullName>
    </recommendedName>
</protein>
<evidence type="ECO:0000256" key="1">
    <source>
        <dbReference type="SAM" id="MobiDB-lite"/>
    </source>
</evidence>
<accession>A0A1C4YNY9</accession>
<name>A0A1C4YNY9_9ACTN</name>
<reference evidence="3 4" key="1">
    <citation type="submission" date="2016-06" db="EMBL/GenBank/DDBJ databases">
        <authorList>
            <person name="Kjaerup R.B."/>
            <person name="Dalgaard T.S."/>
            <person name="Juul-Madsen H.R."/>
        </authorList>
    </citation>
    <scope>NUCLEOTIDE SEQUENCE [LARGE SCALE GENOMIC DNA]</scope>
    <source>
        <strain evidence="3 4">DSM 44871</strain>
    </source>
</reference>
<sequence>MRAGRSAVCLAIGMVVPLLMVSGCTGDTARRSAEPSERPSPTVPSRPSPTPEAPTGWFPAGRVLLAGPLAEQKEATIADVVPSGASFTVYFVCTGGGRIALNVKTAAPLRYPCDGVPNLSQVYVDKGVSTDLAVGVEGEAQWRLAVVDGAP</sequence>
<evidence type="ECO:0000313" key="4">
    <source>
        <dbReference type="Proteomes" id="UP000198864"/>
    </source>
</evidence>
<keyword evidence="2" id="KW-0732">Signal</keyword>
<evidence type="ECO:0000256" key="2">
    <source>
        <dbReference type="SAM" id="SignalP"/>
    </source>
</evidence>
<evidence type="ECO:0000313" key="3">
    <source>
        <dbReference type="EMBL" id="SCF22469.1"/>
    </source>
</evidence>
<proteinExistence type="predicted"/>